<keyword evidence="2" id="KW-0067">ATP-binding</keyword>
<name>A0ABS0ARN6_9GAMM</name>
<evidence type="ECO:0000259" key="3">
    <source>
        <dbReference type="PROSITE" id="PS50975"/>
    </source>
</evidence>
<proteinExistence type="predicted"/>
<comment type="caution">
    <text evidence="4">The sequence shown here is derived from an EMBL/GenBank/DDBJ whole genome shotgun (WGS) entry which is preliminary data.</text>
</comment>
<sequence>MFGIATWRALRRRGVMGINQRNGDYVLMYNDRRLYPLVDDKIRTKNMALEAGIQVPDMYGIIDTEQGISQLEHIVETHGDFVIKPSQGAGGDGILVISDRFEGYYRTASGRMVSPEELEFHISGIISGLYSLGGHRDRALIEYRVRSTDLFDRISIGGVPDVRIIVLQGYPVAAMLRLPTRQSDGKANLHQGAIGVGVDIATGTTLSGTWHNLKIDRHPDTAHPVAGVQVPDWDQCLALAARCYDLTGLGYLGVDLVMDKHKGPLMLELNARPGLNIQIANDDGLLRRCRLIEDHLEARGDDAGTEEAAARVALSRRLFAVPDLPEAPTSP</sequence>
<evidence type="ECO:0000256" key="2">
    <source>
        <dbReference type="PROSITE-ProRule" id="PRU00409"/>
    </source>
</evidence>
<dbReference type="InterPro" id="IPR039523">
    <property type="entry name" value="RimK-rel_E_lig_ATP-grasp"/>
</dbReference>
<keyword evidence="5" id="KW-1185">Reference proteome</keyword>
<dbReference type="InterPro" id="IPR011758">
    <property type="entry name" value="RimK-rel_E_lig"/>
</dbReference>
<dbReference type="RefSeq" id="WP_161384288.1">
    <property type="nucleotide sequence ID" value="NZ_ARXX01000014.1"/>
</dbReference>
<gene>
    <name evidence="4" type="ORF">Y5W_01224</name>
</gene>
<dbReference type="EMBL" id="ARXX01000014">
    <property type="protein sequence ID" value="MBF5055930.1"/>
    <property type="molecule type" value="Genomic_DNA"/>
</dbReference>
<keyword evidence="2" id="KW-0547">Nucleotide-binding</keyword>
<dbReference type="PROSITE" id="PS50975">
    <property type="entry name" value="ATP_GRASP"/>
    <property type="match status" value="1"/>
</dbReference>
<accession>A0ABS0ARN6</accession>
<protein>
    <recommendedName>
        <fullName evidence="3">ATP-grasp domain-containing protein</fullName>
    </recommendedName>
</protein>
<keyword evidence="1" id="KW-0464">Manganese</keyword>
<feature type="domain" description="ATP-grasp" evidence="3">
    <location>
        <begin position="45"/>
        <end position="300"/>
    </location>
</feature>
<dbReference type="PANTHER" id="PTHR21621:SF0">
    <property type="entry name" value="BETA-CITRYLGLUTAMATE SYNTHASE B-RELATED"/>
    <property type="match status" value="1"/>
</dbReference>
<dbReference type="Proteomes" id="UP000662703">
    <property type="component" value="Unassembled WGS sequence"/>
</dbReference>
<evidence type="ECO:0000313" key="4">
    <source>
        <dbReference type="EMBL" id="MBF5055930.1"/>
    </source>
</evidence>
<dbReference type="SUPFAM" id="SSF56059">
    <property type="entry name" value="Glutathione synthetase ATP-binding domain-like"/>
    <property type="match status" value="1"/>
</dbReference>
<dbReference type="Pfam" id="PF14397">
    <property type="entry name" value="ATPgrasp_ST"/>
    <property type="match status" value="1"/>
</dbReference>
<reference evidence="4 5" key="1">
    <citation type="submission" date="2012-09" db="EMBL/GenBank/DDBJ databases">
        <title>Genome Sequence of alkane-degrading Bacterium Alcanivorax sp. 521-1.</title>
        <authorList>
            <person name="Lai Q."/>
            <person name="Shao Z."/>
        </authorList>
    </citation>
    <scope>NUCLEOTIDE SEQUENCE [LARGE SCALE GENOMIC DNA]</scope>
    <source>
        <strain evidence="4 5">521-1</strain>
    </source>
</reference>
<dbReference type="Gene3D" id="3.30.470.20">
    <property type="entry name" value="ATP-grasp fold, B domain"/>
    <property type="match status" value="1"/>
</dbReference>
<evidence type="ECO:0000256" key="1">
    <source>
        <dbReference type="ARBA" id="ARBA00023211"/>
    </source>
</evidence>
<evidence type="ECO:0000313" key="5">
    <source>
        <dbReference type="Proteomes" id="UP000662703"/>
    </source>
</evidence>
<dbReference type="InterPro" id="IPR011761">
    <property type="entry name" value="ATP-grasp"/>
</dbReference>
<dbReference type="NCBIfam" id="TIGR02291">
    <property type="entry name" value="rimK_rel_E_lig"/>
    <property type="match status" value="1"/>
</dbReference>
<organism evidence="4 5">
    <name type="scientific">Alloalcanivorax profundimaris</name>
    <dbReference type="NCBI Taxonomy" id="2735259"/>
    <lineage>
        <taxon>Bacteria</taxon>
        <taxon>Pseudomonadati</taxon>
        <taxon>Pseudomonadota</taxon>
        <taxon>Gammaproteobacteria</taxon>
        <taxon>Oceanospirillales</taxon>
        <taxon>Alcanivoracaceae</taxon>
        <taxon>Alloalcanivorax</taxon>
    </lineage>
</organism>
<dbReference type="PANTHER" id="PTHR21621">
    <property type="entry name" value="RIBOSOMAL PROTEIN S6 MODIFICATION PROTEIN"/>
    <property type="match status" value="1"/>
</dbReference>